<gene>
    <name evidence="8" type="ORF">OC846_001190</name>
</gene>
<dbReference type="GO" id="GO:0016607">
    <property type="term" value="C:nuclear speck"/>
    <property type="evidence" value="ECO:0007669"/>
    <property type="project" value="UniProtKB-SubCell"/>
</dbReference>
<feature type="repeat" description="WD" evidence="5">
    <location>
        <begin position="784"/>
        <end position="827"/>
    </location>
</feature>
<feature type="repeat" description="WD" evidence="5">
    <location>
        <begin position="700"/>
        <end position="741"/>
    </location>
</feature>
<dbReference type="EMBL" id="JAPDMZ010000016">
    <property type="protein sequence ID" value="KAK0556367.1"/>
    <property type="molecule type" value="Genomic_DNA"/>
</dbReference>
<feature type="compositionally biased region" description="Gly residues" evidence="6">
    <location>
        <begin position="612"/>
        <end position="623"/>
    </location>
</feature>
<dbReference type="InterPro" id="IPR001680">
    <property type="entry name" value="WD40_rpt"/>
</dbReference>
<evidence type="ECO:0000256" key="5">
    <source>
        <dbReference type="PROSITE-ProRule" id="PRU00221"/>
    </source>
</evidence>
<dbReference type="Gene3D" id="2.130.10.10">
    <property type="entry name" value="YVTN repeat-like/Quinoprotein amine dehydrogenase"/>
    <property type="match status" value="3"/>
</dbReference>
<dbReference type="PROSITE" id="PS50294">
    <property type="entry name" value="WD_REPEATS_REGION"/>
    <property type="match status" value="4"/>
</dbReference>
<dbReference type="SUPFAM" id="SSF50978">
    <property type="entry name" value="WD40 repeat-like"/>
    <property type="match status" value="1"/>
</dbReference>
<feature type="repeat" description="WD" evidence="5">
    <location>
        <begin position="559"/>
        <end position="591"/>
    </location>
</feature>
<evidence type="ECO:0000256" key="6">
    <source>
        <dbReference type="SAM" id="MobiDB-lite"/>
    </source>
</evidence>
<evidence type="ECO:0000256" key="1">
    <source>
        <dbReference type="ARBA" id="ARBA00004324"/>
    </source>
</evidence>
<feature type="compositionally biased region" description="Polar residues" evidence="6">
    <location>
        <begin position="8"/>
        <end position="17"/>
    </location>
</feature>
<organism evidence="8 9">
    <name type="scientific">Tilletia horrida</name>
    <dbReference type="NCBI Taxonomy" id="155126"/>
    <lineage>
        <taxon>Eukaryota</taxon>
        <taxon>Fungi</taxon>
        <taxon>Dikarya</taxon>
        <taxon>Basidiomycota</taxon>
        <taxon>Ustilaginomycotina</taxon>
        <taxon>Exobasidiomycetes</taxon>
        <taxon>Tilletiales</taxon>
        <taxon>Tilletiaceae</taxon>
        <taxon>Tilletia</taxon>
    </lineage>
</organism>
<dbReference type="InterPro" id="IPR020472">
    <property type="entry name" value="WD40_PAC1"/>
</dbReference>
<dbReference type="PRINTS" id="PR00320">
    <property type="entry name" value="GPROTEINBRPT"/>
</dbReference>
<feature type="compositionally biased region" description="Pro residues" evidence="6">
    <location>
        <begin position="116"/>
        <end position="125"/>
    </location>
</feature>
<dbReference type="SMART" id="SM00320">
    <property type="entry name" value="WD40"/>
    <property type="match status" value="7"/>
</dbReference>
<proteinExistence type="predicted"/>
<dbReference type="PROSITE" id="PS00678">
    <property type="entry name" value="WD_REPEATS_1"/>
    <property type="match status" value="2"/>
</dbReference>
<name>A0AAN6GTP0_9BASI</name>
<dbReference type="InterPro" id="IPR019775">
    <property type="entry name" value="WD40_repeat_CS"/>
</dbReference>
<feature type="compositionally biased region" description="Low complexity" evidence="6">
    <location>
        <begin position="624"/>
        <end position="635"/>
    </location>
</feature>
<feature type="domain" description="CTLH" evidence="7">
    <location>
        <begin position="330"/>
        <end position="381"/>
    </location>
</feature>
<feature type="compositionally biased region" description="Basic and acidic residues" evidence="6">
    <location>
        <begin position="999"/>
        <end position="1022"/>
    </location>
</feature>
<feature type="region of interest" description="Disordered" evidence="6">
    <location>
        <begin position="594"/>
        <end position="649"/>
    </location>
</feature>
<evidence type="ECO:0000313" key="8">
    <source>
        <dbReference type="EMBL" id="KAK0556367.1"/>
    </source>
</evidence>
<reference evidence="8" key="1">
    <citation type="journal article" date="2023" name="PhytoFront">
        <title>Draft Genome Resources of Seven Strains of Tilletia horrida, Causal Agent of Kernel Smut of Rice.</title>
        <authorList>
            <person name="Khanal S."/>
            <person name="Antony Babu S."/>
            <person name="Zhou X.G."/>
        </authorList>
    </citation>
    <scope>NUCLEOTIDE SEQUENCE</scope>
    <source>
        <strain evidence="8">TX6</strain>
    </source>
</reference>
<evidence type="ECO:0000256" key="2">
    <source>
        <dbReference type="ARBA" id="ARBA00022574"/>
    </source>
</evidence>
<evidence type="ECO:0000256" key="3">
    <source>
        <dbReference type="ARBA" id="ARBA00022737"/>
    </source>
</evidence>
<comment type="caution">
    <text evidence="8">The sequence shown here is derived from an EMBL/GenBank/DDBJ whole genome shotgun (WGS) entry which is preliminary data.</text>
</comment>
<evidence type="ECO:0000259" key="7">
    <source>
        <dbReference type="PROSITE" id="PS50897"/>
    </source>
</evidence>
<dbReference type="AlphaFoldDB" id="A0AAN6GTP0"/>
<feature type="repeat" description="WD" evidence="5">
    <location>
        <begin position="742"/>
        <end position="783"/>
    </location>
</feature>
<comment type="subcellular location">
    <subcellularLocation>
        <location evidence="1">Nucleus speckle</location>
    </subcellularLocation>
</comment>
<keyword evidence="2 5" id="KW-0853">WD repeat</keyword>
<feature type="compositionally biased region" description="Polar residues" evidence="6">
    <location>
        <begin position="249"/>
        <end position="267"/>
    </location>
</feature>
<feature type="region of interest" description="Disordered" evidence="6">
    <location>
        <begin position="220"/>
        <end position="267"/>
    </location>
</feature>
<dbReference type="PANTHER" id="PTHR22848">
    <property type="entry name" value="WD40 REPEAT PROTEIN"/>
    <property type="match status" value="1"/>
</dbReference>
<dbReference type="InterPro" id="IPR015943">
    <property type="entry name" value="WD40/YVTN_repeat-like_dom_sf"/>
</dbReference>
<dbReference type="GO" id="GO:0000398">
    <property type="term" value="P:mRNA splicing, via spliceosome"/>
    <property type="evidence" value="ECO:0007669"/>
    <property type="project" value="InterPro"/>
</dbReference>
<feature type="region of interest" description="Disordered" evidence="6">
    <location>
        <begin position="984"/>
        <end position="1022"/>
    </location>
</feature>
<sequence length="1022" mass="109567">MVRCLATEPTTAKSSQQAHHHLDEDELELDAIDDSNELLMNGHLNSHGIEAADISTDASIQLFQQEQRRVRRPTHRSTLPLHPIASTSALSSSSSSVASQHSSSSAAAAAAAPIIPINPPQPPTPSSSSTPSTSTSASASASSSASSSARHHQQHPSSQSANLHPPQGADQTREAWKRRKQTLLQEASSQITTNLHDHPHLQPPVFLPTSSWLGTSSAVARPDQLQHQQNQDTPTAVAFPPDSPFAAFLTTSNNTPGGPSGPSSLQNNVSAATLASAHSAVLNHESPPIKEDIIRIIDQWLSDEGFNATKQVLMEEAGLKARERDDAAHDARKLKKALLEGDWPEVDKLVNKPLVKNHKAFLYAVYKLQFLEHIEHREYQKAFTFLAKRLKPLEHYQPHKTEYKDLCYLLSAKSITDAPSFRAWEGIQPARENLVAQFSAMMEQDRMEREAPIPGIGGFGDAYAYVPPRRLLTLFHQAVAYQVEFARYHPRRAPHVTSLLHDYSGFIVPNALSATLRGHRRNVKSVRFVGERGEKMVSGSSDTTVRLWDTATGVCEAVLEGHTSRVWEVDSTRSGSMVASAGGDGTVRIWDAMGSSGSQQQEEEVRGSHVGNRGGGGAGGNAGRGSARRGSVATGAGRGQGASGDTASGKSRLITTLRGGMIGDAYTCTFHSDERHLLAGGYDKLVRLFDINSGTVVKTFTGHQLGVSSAVFSPVGNLIVTGSKDNMVRFWDVVSGLCIGTLHDHLGEITSVRLNSSGLHLLTSSKDNSNRLWDMRMLRPLQRFKGHQNTAKNFVRASFAHTSLVVGGSEDGQVYMWEEESSEVLQTLSGHGKVGVASGVAAGSGAGLGGRRSRRGTMLGHGLPSGLGIASAAAVASPGLTPSSSFPIGPVVAFTPSSSSSTTFGPGRMLHGGSLSSNATVAGAHPSGFTPAAIPPPQATVTSGSNVVYEATWNAAQSLLASCGEDGTIRTWVFDERLERQEEEEAAVERQRSLGKQGPRIEVKGRRRGERDRRDDLEQGEE</sequence>
<keyword evidence="9" id="KW-1185">Reference proteome</keyword>
<feature type="compositionally biased region" description="Low complexity" evidence="6">
    <location>
        <begin position="126"/>
        <end position="148"/>
    </location>
</feature>
<feature type="region of interest" description="Disordered" evidence="6">
    <location>
        <begin position="66"/>
        <end position="181"/>
    </location>
</feature>
<dbReference type="InterPro" id="IPR006595">
    <property type="entry name" value="CTLH_C"/>
</dbReference>
<dbReference type="InterPro" id="IPR045184">
    <property type="entry name" value="SMU1"/>
</dbReference>
<feature type="compositionally biased region" description="Low complexity" evidence="6">
    <location>
        <begin position="82"/>
        <end position="115"/>
    </location>
</feature>
<dbReference type="Proteomes" id="UP001176517">
    <property type="component" value="Unassembled WGS sequence"/>
</dbReference>
<dbReference type="CDD" id="cd00200">
    <property type="entry name" value="WD40"/>
    <property type="match status" value="1"/>
</dbReference>
<evidence type="ECO:0000313" key="9">
    <source>
        <dbReference type="Proteomes" id="UP001176517"/>
    </source>
</evidence>
<accession>A0AAN6GTP0</accession>
<protein>
    <recommendedName>
        <fullName evidence="4">WD40 repeat-containing protein SMU1</fullName>
    </recommendedName>
</protein>
<evidence type="ECO:0000256" key="4">
    <source>
        <dbReference type="ARBA" id="ARBA00026184"/>
    </source>
</evidence>
<dbReference type="Pfam" id="PF00400">
    <property type="entry name" value="WD40"/>
    <property type="match status" value="7"/>
</dbReference>
<feature type="region of interest" description="Disordered" evidence="6">
    <location>
        <begin position="1"/>
        <end position="20"/>
    </location>
</feature>
<dbReference type="InterPro" id="IPR036322">
    <property type="entry name" value="WD40_repeat_dom_sf"/>
</dbReference>
<dbReference type="PROSITE" id="PS50897">
    <property type="entry name" value="CTLH"/>
    <property type="match status" value="1"/>
</dbReference>
<keyword evidence="3" id="KW-0677">Repeat</keyword>
<dbReference type="PROSITE" id="PS50082">
    <property type="entry name" value="WD_REPEATS_2"/>
    <property type="match status" value="6"/>
</dbReference>
<feature type="repeat" description="WD" evidence="5">
    <location>
        <begin position="941"/>
        <end position="972"/>
    </location>
</feature>
<feature type="repeat" description="WD" evidence="5">
    <location>
        <begin position="516"/>
        <end position="558"/>
    </location>
</feature>
<feature type="compositionally biased region" description="Polar residues" evidence="6">
    <location>
        <begin position="225"/>
        <end position="234"/>
    </location>
</feature>